<evidence type="ECO:0000313" key="16">
    <source>
        <dbReference type="Proteomes" id="UP001595882"/>
    </source>
</evidence>
<dbReference type="Pfam" id="PF13434">
    <property type="entry name" value="Lys_Orn_oxgnase"/>
    <property type="match status" value="1"/>
</dbReference>
<comment type="similarity">
    <text evidence="3">Belongs to the lysine N(6)-hydroxylase/L-ornithine N(5)-oxygenase family.</text>
</comment>
<keyword evidence="8" id="KW-0521">NADP</keyword>
<evidence type="ECO:0000256" key="8">
    <source>
        <dbReference type="ARBA" id="ARBA00022857"/>
    </source>
</evidence>
<reference evidence="16" key="1">
    <citation type="journal article" date="2019" name="Int. J. Syst. Evol. Microbiol.">
        <title>The Global Catalogue of Microorganisms (GCM) 10K type strain sequencing project: providing services to taxonomists for standard genome sequencing and annotation.</title>
        <authorList>
            <consortium name="The Broad Institute Genomics Platform"/>
            <consortium name="The Broad Institute Genome Sequencing Center for Infectious Disease"/>
            <person name="Wu L."/>
            <person name="Ma J."/>
        </authorList>
    </citation>
    <scope>NUCLEOTIDE SEQUENCE [LARGE SCALE GENOMIC DNA]</scope>
    <source>
        <strain evidence="16">CCUG 37865</strain>
    </source>
</reference>
<comment type="pathway">
    <text evidence="2">Siderophore biosynthesis.</text>
</comment>
<evidence type="ECO:0000256" key="11">
    <source>
        <dbReference type="ARBA" id="ARBA00031158"/>
    </source>
</evidence>
<keyword evidence="9" id="KW-0560">Oxidoreductase</keyword>
<evidence type="ECO:0000256" key="2">
    <source>
        <dbReference type="ARBA" id="ARBA00004924"/>
    </source>
</evidence>
<keyword evidence="6" id="KW-0285">Flavoprotein</keyword>
<dbReference type="EMBL" id="JBHSDT010000004">
    <property type="protein sequence ID" value="MFC4403430.1"/>
    <property type="molecule type" value="Genomic_DNA"/>
</dbReference>
<evidence type="ECO:0000256" key="13">
    <source>
        <dbReference type="ARBA" id="ARBA00032738"/>
    </source>
</evidence>
<comment type="cofactor">
    <cofactor evidence="1">
        <name>FAD</name>
        <dbReference type="ChEBI" id="CHEBI:57692"/>
    </cofactor>
</comment>
<evidence type="ECO:0000256" key="9">
    <source>
        <dbReference type="ARBA" id="ARBA00023002"/>
    </source>
</evidence>
<evidence type="ECO:0000256" key="12">
    <source>
        <dbReference type="ARBA" id="ARBA00032493"/>
    </source>
</evidence>
<gene>
    <name evidence="15" type="ORF">ACFOY7_10095</name>
</gene>
<keyword evidence="16" id="KW-1185">Reference proteome</keyword>
<dbReference type="Gene3D" id="3.50.50.60">
    <property type="entry name" value="FAD/NAD(P)-binding domain"/>
    <property type="match status" value="1"/>
</dbReference>
<evidence type="ECO:0000256" key="7">
    <source>
        <dbReference type="ARBA" id="ARBA00022827"/>
    </source>
</evidence>
<dbReference type="SUPFAM" id="SSF51905">
    <property type="entry name" value="FAD/NAD(P)-binding domain"/>
    <property type="match status" value="2"/>
</dbReference>
<keyword evidence="7" id="KW-0274">FAD</keyword>
<accession>A0ABV8WU85</accession>
<comment type="catalytic activity">
    <reaction evidence="14">
        <text>L-lysine + NADPH + O2 = N(6)-hydroxy-L-lysine + NADP(+) + H2O</text>
        <dbReference type="Rhea" id="RHEA:23228"/>
        <dbReference type="ChEBI" id="CHEBI:15377"/>
        <dbReference type="ChEBI" id="CHEBI:15379"/>
        <dbReference type="ChEBI" id="CHEBI:32551"/>
        <dbReference type="ChEBI" id="CHEBI:57783"/>
        <dbReference type="ChEBI" id="CHEBI:57820"/>
        <dbReference type="ChEBI" id="CHEBI:58349"/>
        <dbReference type="EC" id="1.14.13.59"/>
    </reaction>
</comment>
<evidence type="ECO:0000256" key="5">
    <source>
        <dbReference type="ARBA" id="ARBA00016406"/>
    </source>
</evidence>
<name>A0ABV8WU85_9BACI</name>
<sequence length="434" mass="50864">MKQLYDIIGIGIGPYNLGLAALTEERSNLHTIFFDQEGEFAWHPGMLVNGTDLQVSFLADLVTFANPTSKYTFLNYLHEHNRLYKFFFFHKFEMPRSEYAAYLKWVADQLPSCYFQTEVKDVIDHNNYYEVVVNHWETNEQKSYFTKHVVMGTGQMPLVPIEIGESVEIEDVFHSSQYLYHKEHTLKANDITVVGSGQSASEIFYDLLNLQEHYSYHLTWYTRSPGFLQLDNSKLGQEVFTPDYVDYFHQLDFQSRVNSLDHLGQLRKGIDGETLHNIHELLYHRSVHNTSLPVTIQPLTEINRVDKEDDSLTVKATQWQKEHSFLFQTDKLIMATGYKPNIPDWFYRRFEDKVVWEDDKRFKIDANFKLVFHEKDRSHHFYTLTNLEHSHGTGATNLGLAVDRNIKIINEIAGKVVYESQRESIFSQFMPKDN</sequence>
<proteinExistence type="inferred from homology"/>
<dbReference type="EC" id="1.14.13.59" evidence="4"/>
<comment type="caution">
    <text evidence="15">The sequence shown here is derived from an EMBL/GenBank/DDBJ whole genome shotgun (WGS) entry which is preliminary data.</text>
</comment>
<dbReference type="RefSeq" id="WP_390251921.1">
    <property type="nucleotide sequence ID" value="NZ_JBHSDT010000004.1"/>
</dbReference>
<dbReference type="Proteomes" id="UP001595882">
    <property type="component" value="Unassembled WGS sequence"/>
</dbReference>
<evidence type="ECO:0000256" key="10">
    <source>
        <dbReference type="ARBA" id="ARBA00029939"/>
    </source>
</evidence>
<evidence type="ECO:0000256" key="14">
    <source>
        <dbReference type="ARBA" id="ARBA00048407"/>
    </source>
</evidence>
<evidence type="ECO:0000256" key="6">
    <source>
        <dbReference type="ARBA" id="ARBA00022630"/>
    </source>
</evidence>
<organism evidence="15 16">
    <name type="scientific">Gracilibacillus xinjiangensis</name>
    <dbReference type="NCBI Taxonomy" id="1193282"/>
    <lineage>
        <taxon>Bacteria</taxon>
        <taxon>Bacillati</taxon>
        <taxon>Bacillota</taxon>
        <taxon>Bacilli</taxon>
        <taxon>Bacillales</taxon>
        <taxon>Bacillaceae</taxon>
        <taxon>Gracilibacillus</taxon>
    </lineage>
</organism>
<dbReference type="InterPro" id="IPR036188">
    <property type="entry name" value="FAD/NAD-bd_sf"/>
</dbReference>
<protein>
    <recommendedName>
        <fullName evidence="5">L-lysine N6-monooxygenase MbtG</fullName>
        <ecNumber evidence="4">1.14.13.59</ecNumber>
    </recommendedName>
    <alternativeName>
        <fullName evidence="13">Lysine 6-N-hydroxylase</fullName>
    </alternativeName>
    <alternativeName>
        <fullName evidence="12">Lysine N6-hydroxylase</fullName>
    </alternativeName>
    <alternativeName>
        <fullName evidence="10">Lysine-N-oxygenase</fullName>
    </alternativeName>
    <alternativeName>
        <fullName evidence="11">Mycobactin synthase protein G</fullName>
    </alternativeName>
</protein>
<dbReference type="InterPro" id="IPR025700">
    <property type="entry name" value="Lys/Orn_oxygenase"/>
</dbReference>
<dbReference type="PANTHER" id="PTHR42802">
    <property type="entry name" value="MONOOXYGENASE"/>
    <property type="match status" value="1"/>
</dbReference>
<evidence type="ECO:0000256" key="4">
    <source>
        <dbReference type="ARBA" id="ARBA00013076"/>
    </source>
</evidence>
<dbReference type="PANTHER" id="PTHR42802:SF1">
    <property type="entry name" value="L-ORNITHINE N(5)-MONOOXYGENASE"/>
    <property type="match status" value="1"/>
</dbReference>
<evidence type="ECO:0000256" key="3">
    <source>
        <dbReference type="ARBA" id="ARBA00007588"/>
    </source>
</evidence>
<evidence type="ECO:0000313" key="15">
    <source>
        <dbReference type="EMBL" id="MFC4403430.1"/>
    </source>
</evidence>
<evidence type="ECO:0000256" key="1">
    <source>
        <dbReference type="ARBA" id="ARBA00001974"/>
    </source>
</evidence>